<dbReference type="SUPFAM" id="SSF48264">
    <property type="entry name" value="Cytochrome P450"/>
    <property type="match status" value="1"/>
</dbReference>
<dbReference type="PROSITE" id="PS00086">
    <property type="entry name" value="CYTOCHROME_P450"/>
    <property type="match status" value="1"/>
</dbReference>
<keyword evidence="3 4" id="KW-0349">Heme</keyword>
<evidence type="ECO:0000256" key="3">
    <source>
        <dbReference type="PIRSR" id="PIRSR602401-1"/>
    </source>
</evidence>
<dbReference type="RefSeq" id="WP_132192456.1">
    <property type="nucleotide sequence ID" value="NZ_SMKY01000001.1"/>
</dbReference>
<dbReference type="GO" id="GO:0005506">
    <property type="term" value="F:iron ion binding"/>
    <property type="evidence" value="ECO:0007669"/>
    <property type="project" value="InterPro"/>
</dbReference>
<organism evidence="6 7">
    <name type="scientific">Actinomadura darangshiensis</name>
    <dbReference type="NCBI Taxonomy" id="705336"/>
    <lineage>
        <taxon>Bacteria</taxon>
        <taxon>Bacillati</taxon>
        <taxon>Actinomycetota</taxon>
        <taxon>Actinomycetes</taxon>
        <taxon>Streptosporangiales</taxon>
        <taxon>Thermomonosporaceae</taxon>
        <taxon>Actinomadura</taxon>
    </lineage>
</organism>
<evidence type="ECO:0000256" key="1">
    <source>
        <dbReference type="ARBA" id="ARBA00001971"/>
    </source>
</evidence>
<dbReference type="OrthoDB" id="3217230at2"/>
<dbReference type="InterPro" id="IPR001128">
    <property type="entry name" value="Cyt_P450"/>
</dbReference>
<keyword evidence="4" id="KW-0560">Oxidoreductase</keyword>
<dbReference type="PANTHER" id="PTHR24305">
    <property type="entry name" value="CYTOCHROME P450"/>
    <property type="match status" value="1"/>
</dbReference>
<dbReference type="Gene3D" id="1.10.630.10">
    <property type="entry name" value="Cytochrome P450"/>
    <property type="match status" value="1"/>
</dbReference>
<sequence length="461" mass="52575">MRSPTRGEEKMRRTQRTGSRLPPGPRLPKWLQTVLALHDPVGFFERCRQRHGEVFRIDFIGIPPVAYVGDPDLAHEVFTTDRGIGQAGEARKPFLEPLVGVNSLICLDGDDWMRQRRLLGSAFHGKRIERYREDIAAIAAAYVREWPTATEIRLRPRIQVITLEIILRVVFGVRDTRRVERLHELLPPLLASWESVNSLISILPRSLWARVEPILARVPRNPVAKFTDLFTETDQVLYTEIAERRDADDLQDRADILSVLMRARDDDGSAMTDLELRDALMTLIVAGHETTATGLAWAFERLVRNPQVLDRLTRAIDGEDDDRGYLDAVIKETLRTRPVGPDMPRYLTGPLELGGYRIPAGWWVNPSATLLHNMPDHFPDPDDFRPERFLEEDPPAWMPFGGGRRKCLGAQLAMLEMQAVIPAILDRYRVRMAGDDAPEKPLMRYATLVPSQDGRIRADRR</sequence>
<proteinExistence type="inferred from homology"/>
<dbReference type="Proteomes" id="UP000295578">
    <property type="component" value="Unassembled WGS sequence"/>
</dbReference>
<evidence type="ECO:0000313" key="6">
    <source>
        <dbReference type="EMBL" id="TDD92932.1"/>
    </source>
</evidence>
<dbReference type="GO" id="GO:0016705">
    <property type="term" value="F:oxidoreductase activity, acting on paired donors, with incorporation or reduction of molecular oxygen"/>
    <property type="evidence" value="ECO:0007669"/>
    <property type="project" value="InterPro"/>
</dbReference>
<keyword evidence="7" id="KW-1185">Reference proteome</keyword>
<keyword evidence="3 4" id="KW-0408">Iron</keyword>
<dbReference type="InterPro" id="IPR002401">
    <property type="entry name" value="Cyt_P450_E_grp-I"/>
</dbReference>
<evidence type="ECO:0000256" key="2">
    <source>
        <dbReference type="ARBA" id="ARBA00010617"/>
    </source>
</evidence>
<dbReference type="EMBL" id="SMKY01000001">
    <property type="protein sequence ID" value="TDD92932.1"/>
    <property type="molecule type" value="Genomic_DNA"/>
</dbReference>
<dbReference type="GO" id="GO:0004497">
    <property type="term" value="F:monooxygenase activity"/>
    <property type="evidence" value="ECO:0007669"/>
    <property type="project" value="UniProtKB-KW"/>
</dbReference>
<feature type="compositionally biased region" description="Basic and acidic residues" evidence="5">
    <location>
        <begin position="1"/>
        <end position="12"/>
    </location>
</feature>
<feature type="binding site" description="axial binding residue" evidence="3">
    <location>
        <position position="407"/>
    </location>
    <ligand>
        <name>heme</name>
        <dbReference type="ChEBI" id="CHEBI:30413"/>
    </ligand>
    <ligandPart>
        <name>Fe</name>
        <dbReference type="ChEBI" id="CHEBI:18248"/>
    </ligandPart>
</feature>
<comment type="caution">
    <text evidence="6">The sequence shown here is derived from an EMBL/GenBank/DDBJ whole genome shotgun (WGS) entry which is preliminary data.</text>
</comment>
<evidence type="ECO:0000256" key="5">
    <source>
        <dbReference type="SAM" id="MobiDB-lite"/>
    </source>
</evidence>
<reference evidence="6 7" key="1">
    <citation type="submission" date="2019-03" db="EMBL/GenBank/DDBJ databases">
        <title>Draft genome sequences of novel Actinobacteria.</title>
        <authorList>
            <person name="Sahin N."/>
            <person name="Ay H."/>
            <person name="Saygin H."/>
        </authorList>
    </citation>
    <scope>NUCLEOTIDE SEQUENCE [LARGE SCALE GENOMIC DNA]</scope>
    <source>
        <strain evidence="6 7">DSM 45941</strain>
    </source>
</reference>
<dbReference type="AlphaFoldDB" id="A0A4R5C7J7"/>
<name>A0A4R5C7J7_9ACTN</name>
<feature type="region of interest" description="Disordered" evidence="5">
    <location>
        <begin position="1"/>
        <end position="26"/>
    </location>
</feature>
<dbReference type="PRINTS" id="PR00385">
    <property type="entry name" value="P450"/>
</dbReference>
<accession>A0A4R5C7J7</accession>
<dbReference type="Pfam" id="PF00067">
    <property type="entry name" value="p450"/>
    <property type="match status" value="1"/>
</dbReference>
<comment type="cofactor">
    <cofactor evidence="1 3">
        <name>heme</name>
        <dbReference type="ChEBI" id="CHEBI:30413"/>
    </cofactor>
</comment>
<dbReference type="InterPro" id="IPR036396">
    <property type="entry name" value="Cyt_P450_sf"/>
</dbReference>
<keyword evidence="4" id="KW-0503">Monooxygenase</keyword>
<dbReference type="GO" id="GO:0020037">
    <property type="term" value="F:heme binding"/>
    <property type="evidence" value="ECO:0007669"/>
    <property type="project" value="InterPro"/>
</dbReference>
<evidence type="ECO:0000313" key="7">
    <source>
        <dbReference type="Proteomes" id="UP000295578"/>
    </source>
</evidence>
<dbReference type="InterPro" id="IPR017972">
    <property type="entry name" value="Cyt_P450_CS"/>
</dbReference>
<dbReference type="PRINTS" id="PR00463">
    <property type="entry name" value="EP450I"/>
</dbReference>
<keyword evidence="3 4" id="KW-0479">Metal-binding</keyword>
<gene>
    <name evidence="6" type="ORF">E1293_00200</name>
</gene>
<protein>
    <submittedName>
        <fullName evidence="6">Cytochrome P450</fullName>
    </submittedName>
</protein>
<dbReference type="CDD" id="cd11053">
    <property type="entry name" value="CYP110-like"/>
    <property type="match status" value="1"/>
</dbReference>
<dbReference type="PANTHER" id="PTHR24305:SF166">
    <property type="entry name" value="CYTOCHROME P450 12A4, MITOCHONDRIAL-RELATED"/>
    <property type="match status" value="1"/>
</dbReference>
<dbReference type="InterPro" id="IPR050121">
    <property type="entry name" value="Cytochrome_P450_monoxygenase"/>
</dbReference>
<comment type="similarity">
    <text evidence="2 4">Belongs to the cytochrome P450 family.</text>
</comment>
<evidence type="ECO:0000256" key="4">
    <source>
        <dbReference type="RuleBase" id="RU000461"/>
    </source>
</evidence>